<evidence type="ECO:0000256" key="5">
    <source>
        <dbReference type="ARBA" id="ARBA00023163"/>
    </source>
</evidence>
<evidence type="ECO:0000256" key="2">
    <source>
        <dbReference type="ARBA" id="ARBA00023015"/>
    </source>
</evidence>
<keyword evidence="5" id="KW-0804">Transcription</keyword>
<evidence type="ECO:0000313" key="8">
    <source>
        <dbReference type="Proteomes" id="UP001227317"/>
    </source>
</evidence>
<keyword evidence="8" id="KW-1185">Reference proteome</keyword>
<dbReference type="PANTHER" id="PTHR30293:SF0">
    <property type="entry name" value="NITROGEN ASSIMILATION REGULATORY PROTEIN NAC"/>
    <property type="match status" value="1"/>
</dbReference>
<protein>
    <submittedName>
        <fullName evidence="7">LysR family transcriptional regulator</fullName>
    </submittedName>
</protein>
<keyword evidence="2" id="KW-0805">Transcription regulation</keyword>
<dbReference type="Proteomes" id="UP001227317">
    <property type="component" value="Unassembled WGS sequence"/>
</dbReference>
<evidence type="ECO:0000259" key="6">
    <source>
        <dbReference type="PROSITE" id="PS50931"/>
    </source>
</evidence>
<dbReference type="Gene3D" id="1.10.10.10">
    <property type="entry name" value="Winged helix-like DNA-binding domain superfamily/Winged helix DNA-binding domain"/>
    <property type="match status" value="1"/>
</dbReference>
<dbReference type="RefSeq" id="WP_306705670.1">
    <property type="nucleotide sequence ID" value="NZ_JAUJFI010000036.1"/>
</dbReference>
<feature type="domain" description="HTH lysR-type" evidence="6">
    <location>
        <begin position="5"/>
        <end position="62"/>
    </location>
</feature>
<dbReference type="EMBL" id="JAUJFI010000036">
    <property type="protein sequence ID" value="MDQ2103034.1"/>
    <property type="molecule type" value="Genomic_DNA"/>
</dbReference>
<gene>
    <name evidence="7" type="ORF">QSG27_10045</name>
</gene>
<evidence type="ECO:0000256" key="4">
    <source>
        <dbReference type="ARBA" id="ARBA00023159"/>
    </source>
</evidence>
<evidence type="ECO:0000256" key="3">
    <source>
        <dbReference type="ARBA" id="ARBA00023125"/>
    </source>
</evidence>
<dbReference type="InterPro" id="IPR000847">
    <property type="entry name" value="LysR_HTH_N"/>
</dbReference>
<dbReference type="PRINTS" id="PR00039">
    <property type="entry name" value="HTHLYSR"/>
</dbReference>
<keyword evidence="4" id="KW-0010">Activator</keyword>
<dbReference type="InterPro" id="IPR036388">
    <property type="entry name" value="WH-like_DNA-bd_sf"/>
</dbReference>
<name>A0ABU0WFQ0_9PROT</name>
<comment type="similarity">
    <text evidence="1">Belongs to the LysR transcriptional regulatory family.</text>
</comment>
<dbReference type="Gene3D" id="3.40.190.290">
    <property type="match status" value="1"/>
</dbReference>
<dbReference type="InterPro" id="IPR005119">
    <property type="entry name" value="LysR_subst-bd"/>
</dbReference>
<reference evidence="7 8" key="1">
    <citation type="submission" date="2023-06" db="EMBL/GenBank/DDBJ databases">
        <title>Azospirillum isscasensis sp.nov, a bacterium isolated from rhizosphere soil of rice.</title>
        <authorList>
            <person name="Wang H."/>
        </authorList>
    </citation>
    <scope>NUCLEOTIDE SEQUENCE [LARGE SCALE GENOMIC DNA]</scope>
    <source>
        <strain evidence="7 8">C340-1</strain>
    </source>
</reference>
<dbReference type="SUPFAM" id="SSF46785">
    <property type="entry name" value="Winged helix' DNA-binding domain"/>
    <property type="match status" value="1"/>
</dbReference>
<sequence length="324" mass="35292">MMPALELRQLYYFLALADHGSISAAAEALGMAQPSLSENVAKLERRLNVKLALRSARGVELTEAGRAFAVRGRQLLQMSQSLIEAVQAVGGAAAGHVAVGLPPSIGLVLAVPLAETVQSELPEVRLHVSEGMSRAILERIENEVVHLGCVYDVPDASIFVAQPLYTEEMFLVTAPDNWPEPIGPDGRAVRPITVTELEGLPLVMPNNSHGARTLIERQVRGHNVKLNIAMEIDALPHITEMVCRASAYSILSEAAVMEHVNAGRLAMVPIEGVKIERTAFLVRKRSRPISRAVLEVQNSIVMIAHEMLSRYRFSARMHVGQDEG</sequence>
<dbReference type="Pfam" id="PF00126">
    <property type="entry name" value="HTH_1"/>
    <property type="match status" value="1"/>
</dbReference>
<keyword evidence="3" id="KW-0238">DNA-binding</keyword>
<dbReference type="PROSITE" id="PS50931">
    <property type="entry name" value="HTH_LYSR"/>
    <property type="match status" value="1"/>
</dbReference>
<organism evidence="7 8">
    <name type="scientific">Azospirillum isscasi</name>
    <dbReference type="NCBI Taxonomy" id="3053926"/>
    <lineage>
        <taxon>Bacteria</taxon>
        <taxon>Pseudomonadati</taxon>
        <taxon>Pseudomonadota</taxon>
        <taxon>Alphaproteobacteria</taxon>
        <taxon>Rhodospirillales</taxon>
        <taxon>Azospirillaceae</taxon>
        <taxon>Azospirillum</taxon>
    </lineage>
</organism>
<dbReference type="Pfam" id="PF03466">
    <property type="entry name" value="LysR_substrate"/>
    <property type="match status" value="1"/>
</dbReference>
<proteinExistence type="inferred from homology"/>
<dbReference type="SUPFAM" id="SSF53850">
    <property type="entry name" value="Periplasmic binding protein-like II"/>
    <property type="match status" value="1"/>
</dbReference>
<accession>A0ABU0WFQ0</accession>
<comment type="caution">
    <text evidence="7">The sequence shown here is derived from an EMBL/GenBank/DDBJ whole genome shotgun (WGS) entry which is preliminary data.</text>
</comment>
<dbReference type="InterPro" id="IPR036390">
    <property type="entry name" value="WH_DNA-bd_sf"/>
</dbReference>
<evidence type="ECO:0000256" key="1">
    <source>
        <dbReference type="ARBA" id="ARBA00009437"/>
    </source>
</evidence>
<evidence type="ECO:0000313" key="7">
    <source>
        <dbReference type="EMBL" id="MDQ2103034.1"/>
    </source>
</evidence>
<dbReference type="PANTHER" id="PTHR30293">
    <property type="entry name" value="TRANSCRIPTIONAL REGULATORY PROTEIN NAC-RELATED"/>
    <property type="match status" value="1"/>
</dbReference>